<organism evidence="2 3">
    <name type="scientific">Candidatus Aquarickettsia rohweri</name>
    <dbReference type="NCBI Taxonomy" id="2602574"/>
    <lineage>
        <taxon>Bacteria</taxon>
        <taxon>Pseudomonadati</taxon>
        <taxon>Pseudomonadota</taxon>
        <taxon>Alphaproteobacteria</taxon>
        <taxon>Rickettsiales</taxon>
        <taxon>Candidatus Midichloriaceae</taxon>
        <taxon>Candidatus Aquarickettsia</taxon>
    </lineage>
</organism>
<accession>A0A429XUU8</accession>
<feature type="transmembrane region" description="Helical" evidence="1">
    <location>
        <begin position="138"/>
        <end position="166"/>
    </location>
</feature>
<evidence type="ECO:0000313" key="3">
    <source>
        <dbReference type="Proteomes" id="UP000279470"/>
    </source>
</evidence>
<keyword evidence="1" id="KW-0472">Membrane</keyword>
<dbReference type="Proteomes" id="UP000279470">
    <property type="component" value="Unassembled WGS sequence"/>
</dbReference>
<proteinExistence type="predicted"/>
<feature type="transmembrane region" description="Helical" evidence="1">
    <location>
        <begin position="33"/>
        <end position="51"/>
    </location>
</feature>
<name>A0A429XUU8_9RICK</name>
<evidence type="ECO:0000256" key="1">
    <source>
        <dbReference type="SAM" id="Phobius"/>
    </source>
</evidence>
<comment type="caution">
    <text evidence="2">The sequence shown here is derived from an EMBL/GenBank/DDBJ whole genome shotgun (WGS) entry which is preliminary data.</text>
</comment>
<keyword evidence="1" id="KW-0812">Transmembrane</keyword>
<gene>
    <name evidence="2" type="ORF">EIC27_00580</name>
</gene>
<dbReference type="RefSeq" id="WP_126044224.1">
    <property type="nucleotide sequence ID" value="NZ_RXFM01000004.1"/>
</dbReference>
<reference evidence="3" key="1">
    <citation type="submission" date="2018-11" db="EMBL/GenBank/DDBJ databases">
        <title>Phylogenetic, genomic, and biogeographic characterization of a novel and ubiquitous marine invertebrate-associated Rickettsiales parasite, Candidatus Marinoinvertebrata rohwerii, gen. nov., sp. nov.</title>
        <authorList>
            <person name="Klinges J.G."/>
            <person name="Rosales S.M."/>
            <person name="Mcminds R."/>
            <person name="Shaver E.C."/>
            <person name="Shantz A."/>
            <person name="Peters E.C."/>
            <person name="Burkepile D.E."/>
            <person name="Silliman B.R."/>
            <person name="Vega Thurber R.L."/>
        </authorList>
    </citation>
    <scope>NUCLEOTIDE SEQUENCE [LARGE SCALE GENOMIC DNA]</scope>
    <source>
        <strain evidence="3">a_cerv_44</strain>
    </source>
</reference>
<feature type="transmembrane region" description="Helical" evidence="1">
    <location>
        <begin position="200"/>
        <end position="221"/>
    </location>
</feature>
<dbReference type="EMBL" id="RXFM01000004">
    <property type="protein sequence ID" value="RST71960.1"/>
    <property type="molecule type" value="Genomic_DNA"/>
</dbReference>
<keyword evidence="3" id="KW-1185">Reference proteome</keyword>
<protein>
    <submittedName>
        <fullName evidence="2">Uncharacterized protein</fullName>
    </submittedName>
</protein>
<evidence type="ECO:0000313" key="2">
    <source>
        <dbReference type="EMBL" id="RST71960.1"/>
    </source>
</evidence>
<feature type="transmembrane region" description="Helical" evidence="1">
    <location>
        <begin position="93"/>
        <end position="118"/>
    </location>
</feature>
<keyword evidence="1" id="KW-1133">Transmembrane helix</keyword>
<feature type="transmembrane region" description="Helical" evidence="1">
    <location>
        <begin position="63"/>
        <end position="81"/>
    </location>
</feature>
<feature type="transmembrane region" description="Helical" evidence="1">
    <location>
        <begin position="173"/>
        <end position="194"/>
    </location>
</feature>
<dbReference type="AlphaFoldDB" id="A0A429XUU8"/>
<sequence length="228" mass="26252">MTSNLKFLTAPIHKVFLLIFFKQLKVFFENKHLVFTSIFLFISSLCILKFLQGDFINFETFKVIEILLIIYSINLSSELILLNDYKKGLFEQFILTGIILEYFIISKIIASILFYAALYTSLTILFDLMSYGFNNYNILQLILIKIFTVINIVVNSIFSSSFLLSFQKKVSQILISIFINIPTIIISVLCYISNDWLHILLLGAIFCLTIAITIIVSSYLVKISIEDN</sequence>